<keyword evidence="1" id="KW-0732">Signal</keyword>
<evidence type="ECO:0000313" key="2">
    <source>
        <dbReference type="EMBL" id="MCX2742064.1"/>
    </source>
</evidence>
<sequence>MLNSIKRHTTLALVGLAACVSFTSCSDDDEDGPAYNVPTTYNFENVSYAGQTTRMDMLDELSDYIKTGHEGAQLDAQKMKDMYANTNNAFSNPALNEASSKQLKNKTMLTAQAEFEGYFDAVAAASKAPTHVLGLPASNGQAGLLTTGDGTKSYLVDENGVEYAQVIQKGLMGAVFYYQAVESYLTEEKIGAAVDNTTVTEGEGTKMEHHWDEAFGYFGAPVDFPANTSEARYWANYSNQVNAALGSNQVMMDAFLKGRAAISAKDMKGKDEAVSTVRSEWERLVAASAIHELNAAKKNYADQAKKSHYLSEAIGFVMGLQYKSDRKLTQAKYQEVIDAIGSNLYETTTEDINNAINILSTVYDMDSIKGQL</sequence>
<evidence type="ECO:0000256" key="1">
    <source>
        <dbReference type="SAM" id="SignalP"/>
    </source>
</evidence>
<dbReference type="RefSeq" id="WP_266054298.1">
    <property type="nucleotide sequence ID" value="NZ_JAPFQO010000015.1"/>
</dbReference>
<feature type="signal peptide" evidence="1">
    <location>
        <begin position="1"/>
        <end position="26"/>
    </location>
</feature>
<dbReference type="Proteomes" id="UP001207228">
    <property type="component" value="Unassembled WGS sequence"/>
</dbReference>
<feature type="chain" id="PRO_5046979892" evidence="1">
    <location>
        <begin position="27"/>
        <end position="372"/>
    </location>
</feature>
<name>A0ABT3RJT3_9BACT</name>
<organism evidence="2 3">
    <name type="scientific">Pontibacter anaerobius</name>
    <dbReference type="NCBI Taxonomy" id="2993940"/>
    <lineage>
        <taxon>Bacteria</taxon>
        <taxon>Pseudomonadati</taxon>
        <taxon>Bacteroidota</taxon>
        <taxon>Cytophagia</taxon>
        <taxon>Cytophagales</taxon>
        <taxon>Hymenobacteraceae</taxon>
        <taxon>Pontibacter</taxon>
    </lineage>
</organism>
<protein>
    <submittedName>
        <fullName evidence="2">DUF4856 domain-containing protein</fullName>
    </submittedName>
</protein>
<dbReference type="PROSITE" id="PS51257">
    <property type="entry name" value="PROKAR_LIPOPROTEIN"/>
    <property type="match status" value="1"/>
</dbReference>
<reference evidence="2 3" key="1">
    <citation type="submission" date="2022-11" db="EMBL/GenBank/DDBJ databases">
        <title>The characterization of three novel Bacteroidetes species and genomic analysis of their roles in tidal elemental geochemical cycles.</title>
        <authorList>
            <person name="Ma K.-J."/>
        </authorList>
    </citation>
    <scope>NUCLEOTIDE SEQUENCE [LARGE SCALE GENOMIC DNA]</scope>
    <source>
        <strain evidence="2 3">M82</strain>
    </source>
</reference>
<accession>A0ABT3RJT3</accession>
<comment type="caution">
    <text evidence="2">The sequence shown here is derived from an EMBL/GenBank/DDBJ whole genome shotgun (WGS) entry which is preliminary data.</text>
</comment>
<proteinExistence type="predicted"/>
<keyword evidence="3" id="KW-1185">Reference proteome</keyword>
<evidence type="ECO:0000313" key="3">
    <source>
        <dbReference type="Proteomes" id="UP001207228"/>
    </source>
</evidence>
<dbReference type="InterPro" id="IPR032331">
    <property type="entry name" value="DUF4856"/>
</dbReference>
<gene>
    <name evidence="2" type="ORF">OO017_19055</name>
</gene>
<dbReference type="EMBL" id="JAPFQO010000015">
    <property type="protein sequence ID" value="MCX2742064.1"/>
    <property type="molecule type" value="Genomic_DNA"/>
</dbReference>
<dbReference type="Pfam" id="PF16148">
    <property type="entry name" value="DUF4856"/>
    <property type="match status" value="1"/>
</dbReference>